<comment type="caution">
    <text evidence="2">The sequence shown here is derived from an EMBL/GenBank/DDBJ whole genome shotgun (WGS) entry which is preliminary data.</text>
</comment>
<dbReference type="InterPro" id="IPR038668">
    <property type="entry name" value="Lipid-bd_sf"/>
</dbReference>
<dbReference type="PROSITE" id="PS51257">
    <property type="entry name" value="PROKAR_LIPOPROTEIN"/>
    <property type="match status" value="1"/>
</dbReference>
<proteinExistence type="predicted"/>
<dbReference type="Gene3D" id="2.40.128.220">
    <property type="match status" value="1"/>
</dbReference>
<evidence type="ECO:0000313" key="3">
    <source>
        <dbReference type="Proteomes" id="UP001181247"/>
    </source>
</evidence>
<reference evidence="2" key="1">
    <citation type="submission" date="2023-10" db="EMBL/GenBank/DDBJ databases">
        <title>Genome of Potential pathogenic bacteria in Crohn's disease.</title>
        <authorList>
            <person name="Rodriguez-Palacios A."/>
        </authorList>
    </citation>
    <scope>NUCLEOTIDE SEQUENCE</scope>
    <source>
        <strain evidence="2">CavFT-hAR50</strain>
    </source>
</reference>
<feature type="signal peptide" evidence="1">
    <location>
        <begin position="1"/>
        <end position="22"/>
    </location>
</feature>
<accession>A0AAE4IFN8</accession>
<sequence>MKNLIVLISAFFSCAMFLSSCHEDVDNWDSATLDYSGRYVIKLLSEDGQEVYLDYDGTEIQIYNTAANVANEIWLDDMKALFPLKSKFFLEGTPAGFSSAQLAYEQLTDNLYSYELPGDTPEADGESVTEERYYLRAAIYDGKITKGGYTTKGGNLTDAISFKIKIYSGTATFTSYILPESEWASPTTPEYAWKQESVQYDPELDETYLVEGYRYTGFDEDEY</sequence>
<evidence type="ECO:0000256" key="1">
    <source>
        <dbReference type="SAM" id="SignalP"/>
    </source>
</evidence>
<dbReference type="Pfam" id="PF12888">
    <property type="entry name" value="Lipid_bd"/>
    <property type="match status" value="1"/>
</dbReference>
<dbReference type="Proteomes" id="UP001181247">
    <property type="component" value="Unassembled WGS sequence"/>
</dbReference>
<dbReference type="AlphaFoldDB" id="A0AAE4IFN8"/>
<dbReference type="RefSeq" id="WP_178292049.1">
    <property type="nucleotide sequence ID" value="NZ_CP072220.1"/>
</dbReference>
<feature type="chain" id="PRO_5041945500" evidence="1">
    <location>
        <begin position="23"/>
        <end position="223"/>
    </location>
</feature>
<dbReference type="InterPro" id="IPR024404">
    <property type="entry name" value="Lipid-bd_put"/>
</dbReference>
<evidence type="ECO:0000313" key="2">
    <source>
        <dbReference type="EMBL" id="MDU0244182.1"/>
    </source>
</evidence>
<gene>
    <name evidence="2" type="ORF">RVH16_05550</name>
</gene>
<organism evidence="2 3">
    <name type="scientific">Bacteroides uniformis</name>
    <dbReference type="NCBI Taxonomy" id="820"/>
    <lineage>
        <taxon>Bacteria</taxon>
        <taxon>Pseudomonadati</taxon>
        <taxon>Bacteroidota</taxon>
        <taxon>Bacteroidia</taxon>
        <taxon>Bacteroidales</taxon>
        <taxon>Bacteroidaceae</taxon>
        <taxon>Bacteroides</taxon>
    </lineage>
</organism>
<name>A0AAE4IFN8_BACUN</name>
<protein>
    <submittedName>
        <fullName evidence="2">Lipid-binding protein</fullName>
    </submittedName>
</protein>
<keyword evidence="1" id="KW-0732">Signal</keyword>
<dbReference type="EMBL" id="JAWDEU010000002">
    <property type="protein sequence ID" value="MDU0244182.1"/>
    <property type="molecule type" value="Genomic_DNA"/>
</dbReference>